<dbReference type="OrthoDB" id="5359231at2759"/>
<dbReference type="InterPro" id="IPR036047">
    <property type="entry name" value="F-box-like_dom_sf"/>
</dbReference>
<evidence type="ECO:0000313" key="4">
    <source>
        <dbReference type="Proteomes" id="UP000462212"/>
    </source>
</evidence>
<dbReference type="SUPFAM" id="SSF81383">
    <property type="entry name" value="F-box domain"/>
    <property type="match status" value="1"/>
</dbReference>
<accession>A0A8H8RGP5</accession>
<feature type="region of interest" description="Disordered" evidence="1">
    <location>
        <begin position="506"/>
        <end position="526"/>
    </location>
</feature>
<dbReference type="AlphaFoldDB" id="A0A8H8RGP5"/>
<proteinExistence type="predicted"/>
<feature type="compositionally biased region" description="Basic and acidic residues" evidence="1">
    <location>
        <begin position="438"/>
        <end position="452"/>
    </location>
</feature>
<name>A0A8H8RGP5_9HELO</name>
<dbReference type="PROSITE" id="PS50181">
    <property type="entry name" value="FBOX"/>
    <property type="match status" value="1"/>
</dbReference>
<reference evidence="3 4" key="1">
    <citation type="submission" date="2018-05" db="EMBL/GenBank/DDBJ databases">
        <title>Genome sequencing and assembly of the regulated plant pathogen Lachnellula willkommii and related sister species for the development of diagnostic species identification markers.</title>
        <authorList>
            <person name="Giroux E."/>
            <person name="Bilodeau G."/>
        </authorList>
    </citation>
    <scope>NUCLEOTIDE SEQUENCE [LARGE SCALE GENOMIC DNA]</scope>
    <source>
        <strain evidence="3 4">CBS 197.66</strain>
    </source>
</reference>
<sequence length="762" mass="84667">MFGLLCVPYEVLANIVGNIDFDDVFNLALVCKELKFIVMEENICKNIVQVSKFRIFPFRLGMSGIRLSEGQSSAADDTCVQTKIKFSNEAMTAASAGGGNARALRRAAKRRNALATVNPFTVATIGVCDAFVYLNGVLCYTLDDKVRVLDLHQSSDHEVVISIPGLLTQALSDIQDNNRGTFQILYYSDKIISCLYRSSGPDSTAWLIAFNVGYRAILLVNELDSTEKIFVRHNSEFLYFGTNSELGNDGHKKWVIQGYSFETKEWFKQKIHLPDMVGNEIGSTICFEFYKKDFYALSNQTSFEVEEIDWTSFYHCIRFPLDSPCRELMEKTENKKMWRRQHQEGPIDDRWTFLRLDTDETTGDLKIVESRKEWYLGASRSQRTYYTTEIEFPKPKHEDLDYSFPESSAASAASSTSSDDLEVPILPNLPIVRLRNKDDNPNYLEAPKREPLYTHPGNDGSMRPTYTLANTLIRTYHTSSSTFLDLVNDPLPTDWRSTQRLRLRGSSRTLGPPLTDPTTGISRGPSRDLTTALAELFPRAQPISFFPRADADQELYDLLNPPNHLGYVEGVMDDRSMVYVTGPADAPQALIFVGFDAGIRLEGLKRWGAKGVGEGPHIDGRATGCNINGLGADGGGNGNLPDAYAYAYENLRMDVDEGKRTLTIDRKGKGKAVDSEGEGMNTHALSASGKAVDVDMDVHAEITTAITTATATASAIADTGKSGPSSSASGTAGRWSWAWRENAMYRDISRGYNFGYAQSVPT</sequence>
<evidence type="ECO:0000256" key="1">
    <source>
        <dbReference type="SAM" id="MobiDB-lite"/>
    </source>
</evidence>
<protein>
    <recommendedName>
        <fullName evidence="2">F-box domain-containing protein</fullName>
    </recommendedName>
</protein>
<dbReference type="CDD" id="cd09917">
    <property type="entry name" value="F-box_SF"/>
    <property type="match status" value="1"/>
</dbReference>
<comment type="caution">
    <text evidence="3">The sequence shown here is derived from an EMBL/GenBank/DDBJ whole genome shotgun (WGS) entry which is preliminary data.</text>
</comment>
<gene>
    <name evidence="3" type="ORF">LSUB1_G006241</name>
</gene>
<dbReference type="Pfam" id="PF00646">
    <property type="entry name" value="F-box"/>
    <property type="match status" value="1"/>
</dbReference>
<dbReference type="SMART" id="SM00256">
    <property type="entry name" value="FBOX"/>
    <property type="match status" value="1"/>
</dbReference>
<feature type="region of interest" description="Disordered" evidence="1">
    <location>
        <begin position="438"/>
        <end position="459"/>
    </location>
</feature>
<dbReference type="Proteomes" id="UP000462212">
    <property type="component" value="Unassembled WGS sequence"/>
</dbReference>
<evidence type="ECO:0000259" key="2">
    <source>
        <dbReference type="PROSITE" id="PS50181"/>
    </source>
</evidence>
<dbReference type="EMBL" id="QGMJ01000565">
    <property type="protein sequence ID" value="TVY35086.1"/>
    <property type="molecule type" value="Genomic_DNA"/>
</dbReference>
<feature type="compositionally biased region" description="Low complexity" evidence="1">
    <location>
        <begin position="506"/>
        <end position="520"/>
    </location>
</feature>
<dbReference type="InterPro" id="IPR001810">
    <property type="entry name" value="F-box_dom"/>
</dbReference>
<feature type="domain" description="F-box" evidence="2">
    <location>
        <begin position="1"/>
        <end position="47"/>
    </location>
</feature>
<evidence type="ECO:0000313" key="3">
    <source>
        <dbReference type="EMBL" id="TVY35086.1"/>
    </source>
</evidence>
<organism evidence="3 4">
    <name type="scientific">Lachnellula subtilissima</name>
    <dbReference type="NCBI Taxonomy" id="602034"/>
    <lineage>
        <taxon>Eukaryota</taxon>
        <taxon>Fungi</taxon>
        <taxon>Dikarya</taxon>
        <taxon>Ascomycota</taxon>
        <taxon>Pezizomycotina</taxon>
        <taxon>Leotiomycetes</taxon>
        <taxon>Helotiales</taxon>
        <taxon>Lachnaceae</taxon>
        <taxon>Lachnellula</taxon>
    </lineage>
</organism>
<keyword evidence="4" id="KW-1185">Reference proteome</keyword>